<accession>A0A5N6HGJ7</accession>
<organism evidence="1">
    <name type="scientific">Aspergillus flavus</name>
    <dbReference type="NCBI Taxonomy" id="5059"/>
    <lineage>
        <taxon>Eukaryota</taxon>
        <taxon>Fungi</taxon>
        <taxon>Dikarya</taxon>
        <taxon>Ascomycota</taxon>
        <taxon>Pezizomycotina</taxon>
        <taxon>Eurotiomycetes</taxon>
        <taxon>Eurotiomycetidae</taxon>
        <taxon>Eurotiales</taxon>
        <taxon>Aspergillaceae</taxon>
        <taxon>Aspergillus</taxon>
        <taxon>Aspergillus subgen. Circumdati</taxon>
    </lineage>
</organism>
<proteinExistence type="predicted"/>
<sequence length="87" mass="9393">MVPLPTVKYTFFIFFLTKFGALGQASPPWKVIPKGKFLAALDGLSLFVAIWFPRGTYTDVSISGTPIFGTQGLIASSAEPLVLLLQS</sequence>
<reference evidence="1" key="1">
    <citation type="submission" date="2019-04" db="EMBL/GenBank/DDBJ databases">
        <title>Friends and foes A comparative genomics study of 23 Aspergillus species from section Flavi.</title>
        <authorList>
            <consortium name="DOE Joint Genome Institute"/>
            <person name="Kjaerbolling I."/>
            <person name="Vesth T."/>
            <person name="Frisvad J.C."/>
            <person name="Nybo J.L."/>
            <person name="Theobald S."/>
            <person name="Kildgaard S."/>
            <person name="Isbrandt T."/>
            <person name="Kuo A."/>
            <person name="Sato A."/>
            <person name="Lyhne E.K."/>
            <person name="Kogle M.E."/>
            <person name="Wiebenga A."/>
            <person name="Kun R.S."/>
            <person name="Lubbers R.J."/>
            <person name="Makela M.R."/>
            <person name="Barry K."/>
            <person name="Chovatia M."/>
            <person name="Clum A."/>
            <person name="Daum C."/>
            <person name="Haridas S."/>
            <person name="He G."/>
            <person name="LaButti K."/>
            <person name="Lipzen A."/>
            <person name="Mondo S."/>
            <person name="Riley R."/>
            <person name="Salamov A."/>
            <person name="Simmons B.A."/>
            <person name="Magnuson J.K."/>
            <person name="Henrissat B."/>
            <person name="Mortensen U.H."/>
            <person name="Larsen T.O."/>
            <person name="Devries R.P."/>
            <person name="Grigoriev I.V."/>
            <person name="Machida M."/>
            <person name="Baker S.E."/>
            <person name="Andersen M.R."/>
        </authorList>
    </citation>
    <scope>NUCLEOTIDE SEQUENCE [LARGE SCALE GENOMIC DNA]</scope>
    <source>
        <strain evidence="1">CBS 121.62</strain>
    </source>
</reference>
<dbReference type="AlphaFoldDB" id="A0A5N6HGJ7"/>
<gene>
    <name evidence="1" type="ORF">BDV35DRAFT_333888</name>
</gene>
<name>A0A5N6HGJ7_ASPFL</name>
<dbReference type="EMBL" id="ML734552">
    <property type="protein sequence ID" value="KAB8252944.1"/>
    <property type="molecule type" value="Genomic_DNA"/>
</dbReference>
<evidence type="ECO:0000313" key="1">
    <source>
        <dbReference type="EMBL" id="KAB8252944.1"/>
    </source>
</evidence>
<protein>
    <submittedName>
        <fullName evidence="1">Uncharacterized protein</fullName>
    </submittedName>
</protein>
<dbReference type="Proteomes" id="UP000325434">
    <property type="component" value="Unassembled WGS sequence"/>
</dbReference>